<accession>A0A0N4XGC7</accession>
<keyword evidence="2" id="KW-1185">Reference proteome</keyword>
<name>A0A0N4XGC7_NIPBR</name>
<dbReference type="AlphaFoldDB" id="A0A0N4XGC7"/>
<evidence type="ECO:0000313" key="2">
    <source>
        <dbReference type="Proteomes" id="UP000271162"/>
    </source>
</evidence>
<organism evidence="3">
    <name type="scientific">Nippostrongylus brasiliensis</name>
    <name type="common">Rat hookworm</name>
    <dbReference type="NCBI Taxonomy" id="27835"/>
    <lineage>
        <taxon>Eukaryota</taxon>
        <taxon>Metazoa</taxon>
        <taxon>Ecdysozoa</taxon>
        <taxon>Nematoda</taxon>
        <taxon>Chromadorea</taxon>
        <taxon>Rhabditida</taxon>
        <taxon>Rhabditina</taxon>
        <taxon>Rhabditomorpha</taxon>
        <taxon>Strongyloidea</taxon>
        <taxon>Heligmosomidae</taxon>
        <taxon>Nippostrongylus</taxon>
    </lineage>
</organism>
<sequence length="139" mass="15253">MAAMRHFSRVSSKEIGIVELEGWIWFCIKITYVLYDPLQGGLFITSNQRIRTVAECLQPPLIGKGEPTGYVDSNYSGALRTANDLLASSCSSIVIVALRRCSLIYRLPSSTASLILTSNDRPASRRSTCTNDGDGSLYI</sequence>
<reference evidence="1 2" key="2">
    <citation type="submission" date="2018-11" db="EMBL/GenBank/DDBJ databases">
        <authorList>
            <consortium name="Pathogen Informatics"/>
        </authorList>
    </citation>
    <scope>NUCLEOTIDE SEQUENCE [LARGE SCALE GENOMIC DNA]</scope>
</reference>
<reference evidence="3" key="1">
    <citation type="submission" date="2017-02" db="UniProtKB">
        <authorList>
            <consortium name="WormBaseParasite"/>
        </authorList>
    </citation>
    <scope>IDENTIFICATION</scope>
</reference>
<dbReference type="EMBL" id="UYSL01001323">
    <property type="protein sequence ID" value="VDL65107.1"/>
    <property type="molecule type" value="Genomic_DNA"/>
</dbReference>
<gene>
    <name evidence="1" type="ORF">NBR_LOCUS1579</name>
</gene>
<evidence type="ECO:0000313" key="1">
    <source>
        <dbReference type="EMBL" id="VDL65107.1"/>
    </source>
</evidence>
<protein>
    <submittedName>
        <fullName evidence="1 3">Uncharacterized protein</fullName>
    </submittedName>
</protein>
<evidence type="ECO:0000313" key="3">
    <source>
        <dbReference type="WBParaSite" id="NBR_0000157901-mRNA-1"/>
    </source>
</evidence>
<dbReference type="WBParaSite" id="NBR_0000157901-mRNA-1">
    <property type="protein sequence ID" value="NBR_0000157901-mRNA-1"/>
    <property type="gene ID" value="NBR_0000157901"/>
</dbReference>
<dbReference type="Proteomes" id="UP000271162">
    <property type="component" value="Unassembled WGS sequence"/>
</dbReference>
<proteinExistence type="predicted"/>